<evidence type="ECO:0000259" key="1">
    <source>
        <dbReference type="Pfam" id="PF09995"/>
    </source>
</evidence>
<dbReference type="EMBL" id="JBHULV010000022">
    <property type="protein sequence ID" value="MFD2731415.1"/>
    <property type="molecule type" value="Genomic_DNA"/>
</dbReference>
<evidence type="ECO:0000313" key="3">
    <source>
        <dbReference type="Proteomes" id="UP001597546"/>
    </source>
</evidence>
<accession>A0ABW5TRP1</accession>
<keyword evidence="2" id="KW-0560">Oxidoreductase</keyword>
<sequence>MMLDKNIDELRQIGDPPADAFVSLYFADADKKLKLDEALKKLVFNKDWQLFLATIPEAVFFENGLSKINKPPIKEITNTQTFYKKKEEFILQLLGLLSLPYCYAAADGAKVLYQTERMYKDVRLRLEETAEFVIAVMSKNAFADDGAGIVKIFKVRVMHAAARFYLQKMGWDAKLGKPVNQEDMAGTNLSFSLIVIRGLRKMGFTIDYKDQLAYINYWNYIGEMLGLMPLLLPKNGKEARDIDLKIAERQFKPSPEGKQLTQSLLNCFYSLNDGKQVSNEEIPAYMRFLLGNEVSDILDLPQKIFPTSKRILLQIKSSLS</sequence>
<dbReference type="Pfam" id="PF09995">
    <property type="entry name" value="MPAB_Lcp_cat"/>
    <property type="match status" value="1"/>
</dbReference>
<dbReference type="PANTHER" id="PTHR37539:SF1">
    <property type="entry name" value="ER-BOUND OXYGENASE MPAB_MPAB'_RUBBER OXYGENASE CATALYTIC DOMAIN-CONTAINING PROTEIN"/>
    <property type="match status" value="1"/>
</dbReference>
<keyword evidence="3" id="KW-1185">Reference proteome</keyword>
<protein>
    <submittedName>
        <fullName evidence="2">Oxygenase MpaB family protein</fullName>
        <ecNumber evidence="2">1.-.-.-</ecNumber>
    </submittedName>
</protein>
<reference evidence="3" key="1">
    <citation type="journal article" date="2019" name="Int. J. Syst. Evol. Microbiol.">
        <title>The Global Catalogue of Microorganisms (GCM) 10K type strain sequencing project: providing services to taxonomists for standard genome sequencing and annotation.</title>
        <authorList>
            <consortium name="The Broad Institute Genomics Platform"/>
            <consortium name="The Broad Institute Genome Sequencing Center for Infectious Disease"/>
            <person name="Wu L."/>
            <person name="Ma J."/>
        </authorList>
    </citation>
    <scope>NUCLEOTIDE SEQUENCE [LARGE SCALE GENOMIC DNA]</scope>
    <source>
        <strain evidence="3">KCTC 42456</strain>
    </source>
</reference>
<dbReference type="InterPro" id="IPR018713">
    <property type="entry name" value="MPAB/Lcp_cat_dom"/>
</dbReference>
<gene>
    <name evidence="2" type="ORF">ACFSSE_06830</name>
</gene>
<dbReference type="InterPro" id="IPR037473">
    <property type="entry name" value="Lcp-like"/>
</dbReference>
<comment type="caution">
    <text evidence="2">The sequence shown here is derived from an EMBL/GenBank/DDBJ whole genome shotgun (WGS) entry which is preliminary data.</text>
</comment>
<proteinExistence type="predicted"/>
<dbReference type="EC" id="1.-.-.-" evidence="2"/>
<dbReference type="GO" id="GO:0016491">
    <property type="term" value="F:oxidoreductase activity"/>
    <property type="evidence" value="ECO:0007669"/>
    <property type="project" value="UniProtKB-KW"/>
</dbReference>
<evidence type="ECO:0000313" key="2">
    <source>
        <dbReference type="EMBL" id="MFD2731415.1"/>
    </source>
</evidence>
<dbReference type="Proteomes" id="UP001597546">
    <property type="component" value="Unassembled WGS sequence"/>
</dbReference>
<organism evidence="2 3">
    <name type="scientific">Pedobacter alpinus</name>
    <dbReference type="NCBI Taxonomy" id="1590643"/>
    <lineage>
        <taxon>Bacteria</taxon>
        <taxon>Pseudomonadati</taxon>
        <taxon>Bacteroidota</taxon>
        <taxon>Sphingobacteriia</taxon>
        <taxon>Sphingobacteriales</taxon>
        <taxon>Sphingobacteriaceae</taxon>
        <taxon>Pedobacter</taxon>
    </lineage>
</organism>
<dbReference type="RefSeq" id="WP_379042914.1">
    <property type="nucleotide sequence ID" value="NZ_JBHSKW010000027.1"/>
</dbReference>
<dbReference type="PANTHER" id="PTHR37539">
    <property type="entry name" value="SECRETED PROTEIN-RELATED"/>
    <property type="match status" value="1"/>
</dbReference>
<name>A0ABW5TRP1_9SPHI</name>
<feature type="domain" description="ER-bound oxygenase mpaB/mpaB'/Rubber oxygenase catalytic" evidence="1">
    <location>
        <begin position="114"/>
        <end position="294"/>
    </location>
</feature>